<dbReference type="SUPFAM" id="SSF158622">
    <property type="entry name" value="YheA/YmcA-like"/>
    <property type="match status" value="1"/>
</dbReference>
<comment type="similarity">
    <text evidence="1">Belongs to the UPF0342 family.</text>
</comment>
<dbReference type="RefSeq" id="WP_161919364.1">
    <property type="nucleotide sequence ID" value="NZ_JAACYS010000005.1"/>
</dbReference>
<keyword evidence="3" id="KW-1185">Reference proteome</keyword>
<dbReference type="Gene3D" id="1.20.1500.10">
    <property type="entry name" value="YheA/YmcA-like"/>
    <property type="match status" value="1"/>
</dbReference>
<name>A0ABX0A511_9BACI</name>
<dbReference type="HAMAP" id="MF_01526">
    <property type="entry name" value="UPF0342"/>
    <property type="match status" value="1"/>
</dbReference>
<protein>
    <recommendedName>
        <fullName evidence="1">UPF0342 protein GW534_01885</fullName>
    </recommendedName>
</protein>
<dbReference type="Pfam" id="PF06133">
    <property type="entry name" value="Com_YlbF"/>
    <property type="match status" value="1"/>
</dbReference>
<dbReference type="InterPro" id="IPR023378">
    <property type="entry name" value="YheA/YmcA-like_dom_sf"/>
</dbReference>
<dbReference type="Proteomes" id="UP000743899">
    <property type="component" value="Unassembled WGS sequence"/>
</dbReference>
<comment type="caution">
    <text evidence="2">The sequence shown here is derived from an EMBL/GenBank/DDBJ whole genome shotgun (WGS) entry which is preliminary data.</text>
</comment>
<organism evidence="2 3">
    <name type="scientific">Pallidibacillus pasinlerensis</name>
    <dbReference type="NCBI Taxonomy" id="2703818"/>
    <lineage>
        <taxon>Bacteria</taxon>
        <taxon>Bacillati</taxon>
        <taxon>Bacillota</taxon>
        <taxon>Bacilli</taxon>
        <taxon>Bacillales</taxon>
        <taxon>Bacillaceae</taxon>
        <taxon>Pallidibacillus</taxon>
    </lineage>
</organism>
<dbReference type="EMBL" id="JAACYS010000005">
    <property type="protein sequence ID" value="NCU16525.1"/>
    <property type="molecule type" value="Genomic_DNA"/>
</dbReference>
<sequence>MATILDSAKALEQTIRESAEFAHLKQQYDNVYADEATKKLFDDFRNLQFTLQTKQMQREEITQEEIIQAQEHVVAVQQNEKISALLEAEQQMSNVIQQINQIVMKPLEELYND</sequence>
<proteinExistence type="inferred from homology"/>
<accession>A0ABX0A511</accession>
<dbReference type="InterPro" id="IPR010368">
    <property type="entry name" value="Com_YlbF"/>
</dbReference>
<gene>
    <name evidence="2" type="ORF">GW534_01885</name>
</gene>
<evidence type="ECO:0000313" key="3">
    <source>
        <dbReference type="Proteomes" id="UP000743899"/>
    </source>
</evidence>
<evidence type="ECO:0000256" key="1">
    <source>
        <dbReference type="HAMAP-Rule" id="MF_01526"/>
    </source>
</evidence>
<evidence type="ECO:0000313" key="2">
    <source>
        <dbReference type="EMBL" id="NCU16525.1"/>
    </source>
</evidence>
<reference evidence="2 3" key="1">
    <citation type="submission" date="2020-01" db="EMBL/GenBank/DDBJ databases">
        <title>A novel Bacillus sp. from Pasinler.</title>
        <authorList>
            <person name="Adiguzel A."/>
            <person name="Ay H."/>
            <person name="Baltaci M.O."/>
        </authorList>
    </citation>
    <scope>NUCLEOTIDE SEQUENCE [LARGE SCALE GENOMIC DNA]</scope>
    <source>
        <strain evidence="2 3">P1</strain>
    </source>
</reference>